<feature type="domain" description="Ubiquitin-like protease family profile" evidence="5">
    <location>
        <begin position="423"/>
        <end position="661"/>
    </location>
</feature>
<evidence type="ECO:0000259" key="5">
    <source>
        <dbReference type="PROSITE" id="PS50600"/>
    </source>
</evidence>
<dbReference type="InterPro" id="IPR038765">
    <property type="entry name" value="Papain-like_cys_pep_sf"/>
</dbReference>
<dbReference type="EMBL" id="MLFT02000007">
    <property type="protein sequence ID" value="PHT42420.1"/>
    <property type="molecule type" value="Genomic_DNA"/>
</dbReference>
<evidence type="ECO:0000256" key="4">
    <source>
        <dbReference type="SAM" id="MobiDB-lite"/>
    </source>
</evidence>
<comment type="similarity">
    <text evidence="1">Belongs to the peptidase C48 family.</text>
</comment>
<protein>
    <recommendedName>
        <fullName evidence="5">Ubiquitin-like protease family profile domain-containing protein</fullName>
    </recommendedName>
</protein>
<feature type="region of interest" description="Disordered" evidence="4">
    <location>
        <begin position="179"/>
        <end position="238"/>
    </location>
</feature>
<dbReference type="PROSITE" id="PS50600">
    <property type="entry name" value="ULP_PROTEASE"/>
    <property type="match status" value="1"/>
</dbReference>
<accession>A0A2G2WBE3</accession>
<evidence type="ECO:0000256" key="1">
    <source>
        <dbReference type="ARBA" id="ARBA00005234"/>
    </source>
</evidence>
<gene>
    <name evidence="6" type="ORF">CQW23_16445</name>
</gene>
<dbReference type="InterPro" id="IPR003653">
    <property type="entry name" value="Peptidase_C48_C"/>
</dbReference>
<keyword evidence="2" id="KW-0645">Protease</keyword>
<evidence type="ECO:0000313" key="6">
    <source>
        <dbReference type="EMBL" id="PHT42420.1"/>
    </source>
</evidence>
<feature type="compositionally biased region" description="Polar residues" evidence="4">
    <location>
        <begin position="207"/>
        <end position="218"/>
    </location>
</feature>
<dbReference type="OrthoDB" id="1939479at2759"/>
<dbReference type="SUPFAM" id="SSF54001">
    <property type="entry name" value="Cysteine proteinases"/>
    <property type="match status" value="1"/>
</dbReference>
<dbReference type="Proteomes" id="UP000224567">
    <property type="component" value="Unassembled WGS sequence"/>
</dbReference>
<comment type="caution">
    <text evidence="6">The sequence shown here is derived from an EMBL/GenBank/DDBJ whole genome shotgun (WGS) entry which is preliminary data.</text>
</comment>
<keyword evidence="7" id="KW-1185">Reference proteome</keyword>
<reference evidence="6 7" key="1">
    <citation type="journal article" date="2017" name="Genome Biol.">
        <title>New reference genome sequences of hot pepper reveal the massive evolution of plant disease-resistance genes by retroduplication.</title>
        <authorList>
            <person name="Kim S."/>
            <person name="Park J."/>
            <person name="Yeom S.I."/>
            <person name="Kim Y.M."/>
            <person name="Seo E."/>
            <person name="Kim K.T."/>
            <person name="Kim M.S."/>
            <person name="Lee J.M."/>
            <person name="Cheong K."/>
            <person name="Shin H.S."/>
            <person name="Kim S.B."/>
            <person name="Han K."/>
            <person name="Lee J."/>
            <person name="Park M."/>
            <person name="Lee H.A."/>
            <person name="Lee H.Y."/>
            <person name="Lee Y."/>
            <person name="Oh S."/>
            <person name="Lee J.H."/>
            <person name="Choi E."/>
            <person name="Choi E."/>
            <person name="Lee S.E."/>
            <person name="Jeon J."/>
            <person name="Kim H."/>
            <person name="Choi G."/>
            <person name="Song H."/>
            <person name="Lee J."/>
            <person name="Lee S.C."/>
            <person name="Kwon J.K."/>
            <person name="Lee H.Y."/>
            <person name="Koo N."/>
            <person name="Hong Y."/>
            <person name="Kim R.W."/>
            <person name="Kang W.H."/>
            <person name="Huh J.H."/>
            <person name="Kang B.C."/>
            <person name="Yang T.J."/>
            <person name="Lee Y.H."/>
            <person name="Bennetzen J.L."/>
            <person name="Choi D."/>
        </authorList>
    </citation>
    <scope>NUCLEOTIDE SEQUENCE [LARGE SCALE GENOMIC DNA]</scope>
    <source>
        <strain evidence="7">cv. PBC81</strain>
    </source>
</reference>
<dbReference type="GO" id="GO:0008234">
    <property type="term" value="F:cysteine-type peptidase activity"/>
    <property type="evidence" value="ECO:0007669"/>
    <property type="project" value="InterPro"/>
</dbReference>
<evidence type="ECO:0000256" key="2">
    <source>
        <dbReference type="ARBA" id="ARBA00022670"/>
    </source>
</evidence>
<dbReference type="GO" id="GO:0006508">
    <property type="term" value="P:proteolysis"/>
    <property type="evidence" value="ECO:0007669"/>
    <property type="project" value="UniProtKB-KW"/>
</dbReference>
<name>A0A2G2WBE3_CAPBA</name>
<dbReference type="AlphaFoldDB" id="A0A2G2WBE3"/>
<evidence type="ECO:0000313" key="7">
    <source>
        <dbReference type="Proteomes" id="UP000224567"/>
    </source>
</evidence>
<organism evidence="6 7">
    <name type="scientific">Capsicum baccatum</name>
    <name type="common">Peruvian pepper</name>
    <dbReference type="NCBI Taxonomy" id="33114"/>
    <lineage>
        <taxon>Eukaryota</taxon>
        <taxon>Viridiplantae</taxon>
        <taxon>Streptophyta</taxon>
        <taxon>Embryophyta</taxon>
        <taxon>Tracheophyta</taxon>
        <taxon>Spermatophyta</taxon>
        <taxon>Magnoliopsida</taxon>
        <taxon>eudicotyledons</taxon>
        <taxon>Gunneridae</taxon>
        <taxon>Pentapetalae</taxon>
        <taxon>asterids</taxon>
        <taxon>lamiids</taxon>
        <taxon>Solanales</taxon>
        <taxon>Solanaceae</taxon>
        <taxon>Solanoideae</taxon>
        <taxon>Capsiceae</taxon>
        <taxon>Capsicum</taxon>
    </lineage>
</organism>
<feature type="compositionally biased region" description="Polar residues" evidence="4">
    <location>
        <begin position="227"/>
        <end position="238"/>
    </location>
</feature>
<keyword evidence="3" id="KW-0378">Hydrolase</keyword>
<dbReference type="Gene3D" id="3.40.395.10">
    <property type="entry name" value="Adenoviral Proteinase, Chain A"/>
    <property type="match status" value="1"/>
</dbReference>
<dbReference type="PANTHER" id="PTHR31470">
    <property type="entry name" value="CYSTEINE PROTEINASES SUPERFAMILY PROTEIN-RELATED-RELATED"/>
    <property type="match status" value="1"/>
</dbReference>
<proteinExistence type="inferred from homology"/>
<reference evidence="7" key="2">
    <citation type="journal article" date="2017" name="J. Anim. Genet.">
        <title>Multiple reference genome sequences of hot pepper reveal the massive evolution of plant disease resistance genes by retroduplication.</title>
        <authorList>
            <person name="Kim S."/>
            <person name="Park J."/>
            <person name="Yeom S.-I."/>
            <person name="Kim Y.-M."/>
            <person name="Seo E."/>
            <person name="Kim K.-T."/>
            <person name="Kim M.-S."/>
            <person name="Lee J.M."/>
            <person name="Cheong K."/>
            <person name="Shin H.-S."/>
            <person name="Kim S.-B."/>
            <person name="Han K."/>
            <person name="Lee J."/>
            <person name="Park M."/>
            <person name="Lee H.-A."/>
            <person name="Lee H.-Y."/>
            <person name="Lee Y."/>
            <person name="Oh S."/>
            <person name="Lee J.H."/>
            <person name="Choi E."/>
            <person name="Choi E."/>
            <person name="Lee S.E."/>
            <person name="Jeon J."/>
            <person name="Kim H."/>
            <person name="Choi G."/>
            <person name="Song H."/>
            <person name="Lee J."/>
            <person name="Lee S.-C."/>
            <person name="Kwon J.-K."/>
            <person name="Lee H.-Y."/>
            <person name="Koo N."/>
            <person name="Hong Y."/>
            <person name="Kim R.W."/>
            <person name="Kang W.-H."/>
            <person name="Huh J.H."/>
            <person name="Kang B.-C."/>
            <person name="Yang T.-J."/>
            <person name="Lee Y.-H."/>
            <person name="Bennetzen J.L."/>
            <person name="Choi D."/>
        </authorList>
    </citation>
    <scope>NUCLEOTIDE SEQUENCE [LARGE SCALE GENOMIC DNA]</scope>
    <source>
        <strain evidence="7">cv. PBC81</strain>
    </source>
</reference>
<evidence type="ECO:0000256" key="3">
    <source>
        <dbReference type="ARBA" id="ARBA00022801"/>
    </source>
</evidence>
<dbReference type="PANTHER" id="PTHR31470:SF46">
    <property type="entry name" value="ULP1 PROTEASE FAMILY, C-TERMINAL CATALYTIC DOMAIN CONTAINING PROTEIN"/>
    <property type="match status" value="1"/>
</dbReference>
<dbReference type="Pfam" id="PF02902">
    <property type="entry name" value="Peptidase_C48"/>
    <property type="match status" value="1"/>
</dbReference>
<sequence>MWTQYPHLFEASGSSFNLGLTQIESTSNEINIAGCVLGSFAYEDVGFHENRFKHRNNPTIMQKLWDAATVKGKKTVVAISKGKRKKEMKYVIKTVPHHPLRFGISFNRNFVTDVEYFVVDELKCLQLSNNDGTNLKDSINSNLSSTSSRHPIIVDQKAKMTVASLLLDDFDNFTTPPPLGLLSRSKSKSDILLAPPSKRRKTDAKQTESVTNQENINPHLSAKEVNESPSRTSNTITDPINEEAPRELSLMDFSEQTPPAEQNPAIVKSVVIEIDSSNKDVEKNETHCDDLKTLKEHPKDVPEKIFDGNVVYTGDHKRDEKPSNESSHKFNFDDPAIWRQTIEVQNVQKHTIDNTITDFSSPVSAIQSEELLQKENLPDLILPTKNTEVPNKLQVSCIVISSETFQEVIDNIIAGKCTPITVMAINSDDLSQKVNLPDLSLQTVNVEVSNELRHVDVIFYYLRKKSKQQKDQEYRYTTVNCLFKTYIDATYKHYFEEATGDSLSTQDDYKKMYFVASNEGSLINIIKGLNIPAALPWHLVNDIYVPVNCDENFHWVLAVISLKKRCIRVYDSMLRLQHREPSNEIKRLSVMLPTYFSYSEFLKNTERTVWSSLEAYTDKMSKVIGDLNETPFDVEYGEDIAQQVSESLDCGVFVAAYAEFLSDQMQISSSNLDAEYL</sequence>